<evidence type="ECO:0000256" key="2">
    <source>
        <dbReference type="SAM" id="Phobius"/>
    </source>
</evidence>
<keyword evidence="2" id="KW-0812">Transmembrane</keyword>
<feature type="transmembrane region" description="Helical" evidence="2">
    <location>
        <begin position="34"/>
        <end position="54"/>
    </location>
</feature>
<feature type="compositionally biased region" description="Polar residues" evidence="1">
    <location>
        <begin position="1"/>
        <end position="15"/>
    </location>
</feature>
<keyword evidence="4" id="KW-1185">Reference proteome</keyword>
<dbReference type="RefSeq" id="XP_056040609.1">
    <property type="nucleotide sequence ID" value="XM_056188785.1"/>
</dbReference>
<organism evidence="3 4">
    <name type="scientific">Lipomyces tetrasporus</name>
    <dbReference type="NCBI Taxonomy" id="54092"/>
    <lineage>
        <taxon>Eukaryota</taxon>
        <taxon>Fungi</taxon>
        <taxon>Dikarya</taxon>
        <taxon>Ascomycota</taxon>
        <taxon>Saccharomycotina</taxon>
        <taxon>Lipomycetes</taxon>
        <taxon>Lipomycetales</taxon>
        <taxon>Lipomycetaceae</taxon>
        <taxon>Lipomyces</taxon>
    </lineage>
</organism>
<dbReference type="Proteomes" id="UP001217417">
    <property type="component" value="Unassembled WGS sequence"/>
</dbReference>
<accession>A0AAD7QKW7</accession>
<feature type="transmembrane region" description="Helical" evidence="2">
    <location>
        <begin position="74"/>
        <end position="90"/>
    </location>
</feature>
<reference evidence="3" key="1">
    <citation type="submission" date="2023-03" db="EMBL/GenBank/DDBJ databases">
        <title>Near-Complete genome sequence of Lipomyces tetrasporous NRRL Y-64009, an oleaginous yeast capable of growing on lignocellulosic hydrolysates.</title>
        <authorList>
            <consortium name="Lawrence Berkeley National Laboratory"/>
            <person name="Jagtap S.S."/>
            <person name="Liu J.-J."/>
            <person name="Walukiewicz H.E."/>
            <person name="Pangilinan J."/>
            <person name="Lipzen A."/>
            <person name="Ahrendt S."/>
            <person name="Koriabine M."/>
            <person name="Cobaugh K."/>
            <person name="Salamov A."/>
            <person name="Yoshinaga Y."/>
            <person name="Ng V."/>
            <person name="Daum C."/>
            <person name="Grigoriev I.V."/>
            <person name="Slininger P.J."/>
            <person name="Dien B.S."/>
            <person name="Jin Y.-S."/>
            <person name="Rao C.V."/>
        </authorList>
    </citation>
    <scope>NUCLEOTIDE SEQUENCE</scope>
    <source>
        <strain evidence="3">NRRL Y-64009</strain>
    </source>
</reference>
<dbReference type="AlphaFoldDB" id="A0AAD7QKW7"/>
<dbReference type="EMBL" id="JARPMG010000012">
    <property type="protein sequence ID" value="KAJ8097159.1"/>
    <property type="molecule type" value="Genomic_DNA"/>
</dbReference>
<keyword evidence="2" id="KW-1133">Transmembrane helix</keyword>
<proteinExistence type="predicted"/>
<keyword evidence="2" id="KW-0472">Membrane</keyword>
<sequence>MMTSCCHSPRSSSAGNEKESCPSKPTSRGALSRLSIVSPFITALLHNSCCWLPVLLDGLSVGSAGAAALHRARPVLLLTTLCILAWSVYYRGFTHRNLFRILISCLLLVWPWLYDFGMHSRVYPASTGSCH</sequence>
<name>A0AAD7QKW7_9ASCO</name>
<feature type="region of interest" description="Disordered" evidence="1">
    <location>
        <begin position="1"/>
        <end position="28"/>
    </location>
</feature>
<feature type="transmembrane region" description="Helical" evidence="2">
    <location>
        <begin position="97"/>
        <end position="114"/>
    </location>
</feature>
<evidence type="ECO:0000313" key="4">
    <source>
        <dbReference type="Proteomes" id="UP001217417"/>
    </source>
</evidence>
<evidence type="ECO:0000256" key="1">
    <source>
        <dbReference type="SAM" id="MobiDB-lite"/>
    </source>
</evidence>
<dbReference type="GeneID" id="80883951"/>
<evidence type="ECO:0000313" key="3">
    <source>
        <dbReference type="EMBL" id="KAJ8097159.1"/>
    </source>
</evidence>
<gene>
    <name evidence="3" type="ORF">POJ06DRAFT_262674</name>
</gene>
<protein>
    <submittedName>
        <fullName evidence="3">Uncharacterized protein</fullName>
    </submittedName>
</protein>
<comment type="caution">
    <text evidence="3">The sequence shown here is derived from an EMBL/GenBank/DDBJ whole genome shotgun (WGS) entry which is preliminary data.</text>
</comment>